<dbReference type="Gene3D" id="1.10.10.1320">
    <property type="entry name" value="Anti-sigma factor, zinc-finger domain"/>
    <property type="match status" value="1"/>
</dbReference>
<proteinExistence type="predicted"/>
<dbReference type="InterPro" id="IPR034660">
    <property type="entry name" value="DinB/YfiT-like"/>
</dbReference>
<reference evidence="4 5" key="4">
    <citation type="journal article" date="2020" name="Sci. Rep.">
        <title>beta-carboline chemical signals induce reveromycin production through a LuxR family regulator in Streptomyces sp. SN-593.</title>
        <authorList>
            <person name="Panthee S."/>
            <person name="Kito N."/>
            <person name="Hayashi T."/>
            <person name="Shimizu T."/>
            <person name="Ishikawa J."/>
            <person name="Hamamoto H."/>
            <person name="Osada H."/>
            <person name="Takahashi S."/>
        </authorList>
    </citation>
    <scope>NUCLEOTIDE SEQUENCE [LARGE SCALE GENOMIC DNA]</scope>
    <source>
        <strain evidence="4 5">SN-593</strain>
    </source>
</reference>
<evidence type="ECO:0000256" key="2">
    <source>
        <dbReference type="ARBA" id="ARBA00023163"/>
    </source>
</evidence>
<dbReference type="KEGG" id="arev:RVR_3888"/>
<evidence type="ECO:0000256" key="3">
    <source>
        <dbReference type="SAM" id="MobiDB-lite"/>
    </source>
</evidence>
<dbReference type="Gene3D" id="1.20.120.450">
    <property type="entry name" value="dinb family like domain"/>
    <property type="match status" value="1"/>
</dbReference>
<dbReference type="RefSeq" id="WP_237404723.1">
    <property type="nucleotide sequence ID" value="NZ_AP018365.1"/>
</dbReference>
<reference evidence="4 5" key="3">
    <citation type="journal article" date="2011" name="Nat. Chem. Biol.">
        <title>Reveromycin A biosynthesis uses RevG and RevJ for stereospecific spiroacetal formation.</title>
        <authorList>
            <person name="Takahashi S."/>
            <person name="Toyoda A."/>
            <person name="Sekiyama Y."/>
            <person name="Takagi H."/>
            <person name="Nogawa T."/>
            <person name="Uramoto M."/>
            <person name="Suzuki R."/>
            <person name="Koshino H."/>
            <person name="Kumano T."/>
            <person name="Panthee S."/>
            <person name="Dairi T."/>
            <person name="Ishikawa J."/>
            <person name="Ikeda H."/>
            <person name="Sakaki Y."/>
            <person name="Osada H."/>
        </authorList>
    </citation>
    <scope>NUCLEOTIDE SEQUENCE [LARGE SCALE GENOMIC DNA]</scope>
    <source>
        <strain evidence="4 5">SN-593</strain>
    </source>
</reference>
<keyword evidence="5" id="KW-1185">Reference proteome</keyword>
<feature type="compositionally biased region" description="Pro residues" evidence="3">
    <location>
        <begin position="67"/>
        <end position="85"/>
    </location>
</feature>
<gene>
    <name evidence="4" type="ORF">RVR_3888</name>
</gene>
<reference evidence="4 5" key="1">
    <citation type="journal article" date="2010" name="J. Bacteriol.">
        <title>Biochemical characterization of a novel indole prenyltransferase from Streptomyces sp. SN-593.</title>
        <authorList>
            <person name="Takahashi S."/>
            <person name="Takagi H."/>
            <person name="Toyoda A."/>
            <person name="Uramoto M."/>
            <person name="Nogawa T."/>
            <person name="Ueki M."/>
            <person name="Sakaki Y."/>
            <person name="Osada H."/>
        </authorList>
    </citation>
    <scope>NUCLEOTIDE SEQUENCE [LARGE SCALE GENOMIC DNA]</scope>
    <source>
        <strain evidence="4 5">SN-593</strain>
    </source>
</reference>
<name>A0A7U3USD2_9ACTN</name>
<reference evidence="4 5" key="2">
    <citation type="journal article" date="2011" name="J. Antibiot.">
        <title>Furaquinocins I and J: novel polyketide isoprenoid hybrid compounds from Streptomyces reveromyceticus SN-593.</title>
        <authorList>
            <person name="Panthee S."/>
            <person name="Takahashi S."/>
            <person name="Takagi H."/>
            <person name="Nogawa T."/>
            <person name="Oowada E."/>
            <person name="Uramoto M."/>
            <person name="Osada H."/>
        </authorList>
    </citation>
    <scope>NUCLEOTIDE SEQUENCE [LARGE SCALE GENOMIC DNA]</scope>
    <source>
        <strain evidence="4 5">SN-593</strain>
    </source>
</reference>
<feature type="compositionally biased region" description="Basic and acidic residues" evidence="3">
    <location>
        <begin position="1"/>
        <end position="18"/>
    </location>
</feature>
<dbReference type="SUPFAM" id="SSF109854">
    <property type="entry name" value="DinB/YfiT-like putative metalloenzymes"/>
    <property type="match status" value="1"/>
</dbReference>
<accession>A0A7U3USD2</accession>
<dbReference type="AlphaFoldDB" id="A0A7U3USD2"/>
<feature type="compositionally biased region" description="Gly residues" evidence="3">
    <location>
        <begin position="19"/>
        <end position="45"/>
    </location>
</feature>
<sequence>MSGPVDRDGDGPPDDAGRDGSGPGGDARDGSGGGDGAGRGVGGNGRPPRVPAQRDQRDSPDDLPFGLPLPGPAEPSGPGARPPSGSPGAPTAPWGGPAAPASPGTSAPSGTPAPSASWAGSAYPPFGPARPAGSPEAPDPPEAADPAGPRLPRVSPGTASSMTSVRVPPYDHATLKSLLGAWALAACSRDETLAVEVHLTDCASCAEEALRLRDAVGLLHQEDSLDLDPLLRARVLEGCLGRRPARIPVPEWAGPYDAETARLDALLRDLGDGYWNEPVRLQWFDGAPVVREFTVRQVIAHLIAVDGLVGRALGLPQQTVDTASDDATERYGLDRPRPLSLGRAADEVELPRSPAERTAAHWAAHRNLPGATLRLLWRGQSHRLVRTVAFAGEGVAGLPVDYGDFELPFQDAFVDRAFACWTHAADIAEAVDYPLYDKPATGHLRRMIGLTAGKLPGVLAARRRAGLAVSPARLVAAGSPGRSLRLEIEGDGGGEWLLPLDSPGAVASPDHQVAHVAMDSLEFCQLATGRVVPERVAAGAVGDREAVRDVLYATASLSRM</sequence>
<dbReference type="Proteomes" id="UP000595703">
    <property type="component" value="Chromosome"/>
</dbReference>
<evidence type="ECO:0000256" key="1">
    <source>
        <dbReference type="ARBA" id="ARBA00023015"/>
    </source>
</evidence>
<dbReference type="InterPro" id="IPR041916">
    <property type="entry name" value="Anti_sigma_zinc_sf"/>
</dbReference>
<keyword evidence="2" id="KW-0804">Transcription</keyword>
<evidence type="ECO:0000313" key="5">
    <source>
        <dbReference type="Proteomes" id="UP000595703"/>
    </source>
</evidence>
<evidence type="ECO:0008006" key="6">
    <source>
        <dbReference type="Google" id="ProtNLM"/>
    </source>
</evidence>
<dbReference type="EMBL" id="AP018365">
    <property type="protein sequence ID" value="BBA97912.1"/>
    <property type="molecule type" value="Genomic_DNA"/>
</dbReference>
<evidence type="ECO:0000313" key="4">
    <source>
        <dbReference type="EMBL" id="BBA97912.1"/>
    </source>
</evidence>
<feature type="compositionally biased region" description="Low complexity" evidence="3">
    <location>
        <begin position="86"/>
        <end position="124"/>
    </location>
</feature>
<feature type="region of interest" description="Disordered" evidence="3">
    <location>
        <begin position="1"/>
        <end position="165"/>
    </location>
</feature>
<organism evidence="4 5">
    <name type="scientific">Actinacidiphila reveromycinica</name>
    <dbReference type="NCBI Taxonomy" id="659352"/>
    <lineage>
        <taxon>Bacteria</taxon>
        <taxon>Bacillati</taxon>
        <taxon>Actinomycetota</taxon>
        <taxon>Actinomycetes</taxon>
        <taxon>Kitasatosporales</taxon>
        <taxon>Streptomycetaceae</taxon>
        <taxon>Actinacidiphila</taxon>
    </lineage>
</organism>
<protein>
    <recommendedName>
        <fullName evidence="6">Zinc-finger domain-containing protein</fullName>
    </recommendedName>
</protein>
<keyword evidence="1" id="KW-0805">Transcription regulation</keyword>